<evidence type="ECO:0000313" key="2">
    <source>
        <dbReference type="Proteomes" id="UP000235347"/>
    </source>
</evidence>
<sequence>MKPIIRKGDSTDHGGTVLDGFATSNLDGRPAAGVGHMVSCPQCKGSFAIVQGSSQYVIDGRAVALDGMKTACGASLIASQQGFLASE</sequence>
<keyword evidence="2" id="KW-1185">Reference proteome</keyword>
<dbReference type="Pfam" id="PF05488">
    <property type="entry name" value="PAAR_motif"/>
    <property type="match status" value="1"/>
</dbReference>
<dbReference type="InterPro" id="IPR008727">
    <property type="entry name" value="PAAR_motif"/>
</dbReference>
<evidence type="ECO:0000313" key="1">
    <source>
        <dbReference type="EMBL" id="PMS15907.1"/>
    </source>
</evidence>
<reference evidence="1 2" key="1">
    <citation type="submission" date="2018-01" db="EMBL/GenBank/DDBJ databases">
        <title>Whole genome analyses suggest that Burkholderia sensu lato contains two further novel genera in the rhizoxinica-symbiotica group Mycetohabitans gen. nov., and Trinickia gen. nov.: implications for the evolution of diazotrophy and nodulation in the Burkholderiaceae.</title>
        <authorList>
            <person name="Estrada-de los Santos P."/>
            <person name="Palmer M."/>
            <person name="Chavez-Ramirez B."/>
            <person name="Beukes C."/>
            <person name="Steenkamp E.T."/>
            <person name="Hirsch A.M."/>
            <person name="Manyaka P."/>
            <person name="Maluk M."/>
            <person name="Lafos M."/>
            <person name="Crook M."/>
            <person name="Gross E."/>
            <person name="Simon M.F."/>
            <person name="Bueno dos Reis Junior F."/>
            <person name="Poole P.S."/>
            <person name="Venter S.N."/>
            <person name="James E.K."/>
        </authorList>
    </citation>
    <scope>NUCLEOTIDE SEQUENCE [LARGE SCALE GENOMIC DNA]</scope>
    <source>
        <strain evidence="1 2">GP25-8</strain>
    </source>
</reference>
<organism evidence="1 2">
    <name type="scientific">Trinickia soli</name>
    <dbReference type="NCBI Taxonomy" id="380675"/>
    <lineage>
        <taxon>Bacteria</taxon>
        <taxon>Pseudomonadati</taxon>
        <taxon>Pseudomonadota</taxon>
        <taxon>Betaproteobacteria</taxon>
        <taxon>Burkholderiales</taxon>
        <taxon>Burkholderiaceae</taxon>
        <taxon>Trinickia</taxon>
    </lineage>
</organism>
<comment type="caution">
    <text evidence="1">The sequence shown here is derived from an EMBL/GenBank/DDBJ whole genome shotgun (WGS) entry which is preliminary data.</text>
</comment>
<gene>
    <name evidence="1" type="ORF">C0Z19_26810</name>
</gene>
<dbReference type="Proteomes" id="UP000235347">
    <property type="component" value="Unassembled WGS sequence"/>
</dbReference>
<protein>
    <submittedName>
        <fullName evidence="1">PAAR domain-containing protein</fullName>
    </submittedName>
</protein>
<dbReference type="AlphaFoldDB" id="A0A2N7VFH9"/>
<name>A0A2N7VFH9_9BURK</name>
<proteinExistence type="predicted"/>
<dbReference type="Gene3D" id="2.60.200.60">
    <property type="match status" value="1"/>
</dbReference>
<dbReference type="EMBL" id="PNYB01000041">
    <property type="protein sequence ID" value="PMS15907.1"/>
    <property type="molecule type" value="Genomic_DNA"/>
</dbReference>
<dbReference type="CDD" id="cd14744">
    <property type="entry name" value="PAAR_CT_2"/>
    <property type="match status" value="1"/>
</dbReference>
<dbReference type="RefSeq" id="WP_102612868.1">
    <property type="nucleotide sequence ID" value="NZ_CADIKD010000036.1"/>
</dbReference>
<accession>A0A2N7VFH9</accession>